<dbReference type="Gene3D" id="3.60.40.10">
    <property type="entry name" value="PPM-type phosphatase domain"/>
    <property type="match status" value="1"/>
</dbReference>
<comment type="caution">
    <text evidence="3">The sequence shown here is derived from an EMBL/GenBank/DDBJ whole genome shotgun (WGS) entry which is preliminary data.</text>
</comment>
<keyword evidence="1" id="KW-0479">Metal-binding</keyword>
<dbReference type="AlphaFoldDB" id="A0AAD7EP17"/>
<dbReference type="SUPFAM" id="SSF81606">
    <property type="entry name" value="PP2C-like"/>
    <property type="match status" value="1"/>
</dbReference>
<proteinExistence type="inferred from homology"/>
<dbReference type="InterPro" id="IPR036457">
    <property type="entry name" value="PPM-type-like_dom_sf"/>
</dbReference>
<comment type="catalytic activity">
    <reaction evidence="1">
        <text>O-phospho-L-threonyl-[protein] + H2O = L-threonyl-[protein] + phosphate</text>
        <dbReference type="Rhea" id="RHEA:47004"/>
        <dbReference type="Rhea" id="RHEA-COMP:11060"/>
        <dbReference type="Rhea" id="RHEA-COMP:11605"/>
        <dbReference type="ChEBI" id="CHEBI:15377"/>
        <dbReference type="ChEBI" id="CHEBI:30013"/>
        <dbReference type="ChEBI" id="CHEBI:43474"/>
        <dbReference type="ChEBI" id="CHEBI:61977"/>
        <dbReference type="EC" id="3.1.3.16"/>
    </reaction>
</comment>
<comment type="cofactor">
    <cofactor evidence="1">
        <name>Mg(2+)</name>
        <dbReference type="ChEBI" id="CHEBI:18420"/>
    </cofactor>
</comment>
<gene>
    <name evidence="3" type="ORF">DFH08DRAFT_228435</name>
</gene>
<dbReference type="Proteomes" id="UP001218218">
    <property type="component" value="Unassembled WGS sequence"/>
</dbReference>
<evidence type="ECO:0000313" key="4">
    <source>
        <dbReference type="Proteomes" id="UP001218218"/>
    </source>
</evidence>
<dbReference type="EMBL" id="JARIHO010000023">
    <property type="protein sequence ID" value="KAJ7343489.1"/>
    <property type="molecule type" value="Genomic_DNA"/>
</dbReference>
<feature type="domain" description="PPM-type phosphatase" evidence="2">
    <location>
        <begin position="45"/>
        <end position="325"/>
    </location>
</feature>
<dbReference type="GO" id="GO:0046872">
    <property type="term" value="F:metal ion binding"/>
    <property type="evidence" value="ECO:0007669"/>
    <property type="project" value="UniProtKB-UniRule"/>
</dbReference>
<name>A0AAD7EP17_9AGAR</name>
<keyword evidence="1" id="KW-0378">Hydrolase</keyword>
<dbReference type="InterPro" id="IPR039123">
    <property type="entry name" value="PPTC7"/>
</dbReference>
<sequence>MIRRFVFHTAVDWAGKPPWRDIPKPKLAFPLSSPIRSWREKSLERLSSHSPPGSRSPGEDFFVCTNMRDNSGVALGLGDGVGGWTEQGIDSSMFSQALMYYAHRHFENGWAGEPEIDPIAESNGTPEGITMTPSMALRLAHRDVLADSSVEAGSSTACFLTLNAASGALRTANLGDSGFCIVRSSSIFYNSVPQTHFFNCPRQLAKFQSAKDKKNSIDDHPSAAEEYSTRLIDGDLIIAYTDGLSDNVFPAEVLQICSLVMNGPESEAAKVQKLAQTLVFYSRRCMSSDQVSPFEREAKKHRQLYGGKLWQGGKVDDVTVVVALVQETP</sequence>
<dbReference type="PANTHER" id="PTHR12320:SF1">
    <property type="entry name" value="PROTEIN PHOSPHATASE PTC7 HOMOLOG"/>
    <property type="match status" value="1"/>
</dbReference>
<dbReference type="SMART" id="SM00332">
    <property type="entry name" value="PP2Cc"/>
    <property type="match status" value="1"/>
</dbReference>
<keyword evidence="1" id="KW-0904">Protein phosphatase</keyword>
<reference evidence="3" key="1">
    <citation type="submission" date="2023-03" db="EMBL/GenBank/DDBJ databases">
        <title>Massive genome expansion in bonnet fungi (Mycena s.s.) driven by repeated elements and novel gene families across ecological guilds.</title>
        <authorList>
            <consortium name="Lawrence Berkeley National Laboratory"/>
            <person name="Harder C.B."/>
            <person name="Miyauchi S."/>
            <person name="Viragh M."/>
            <person name="Kuo A."/>
            <person name="Thoen E."/>
            <person name="Andreopoulos B."/>
            <person name="Lu D."/>
            <person name="Skrede I."/>
            <person name="Drula E."/>
            <person name="Henrissat B."/>
            <person name="Morin E."/>
            <person name="Kohler A."/>
            <person name="Barry K."/>
            <person name="LaButti K."/>
            <person name="Morin E."/>
            <person name="Salamov A."/>
            <person name="Lipzen A."/>
            <person name="Mereny Z."/>
            <person name="Hegedus B."/>
            <person name="Baldrian P."/>
            <person name="Stursova M."/>
            <person name="Weitz H."/>
            <person name="Taylor A."/>
            <person name="Grigoriev I.V."/>
            <person name="Nagy L.G."/>
            <person name="Martin F."/>
            <person name="Kauserud H."/>
        </authorList>
    </citation>
    <scope>NUCLEOTIDE SEQUENCE</scope>
    <source>
        <strain evidence="3">CBHHK002</strain>
    </source>
</reference>
<evidence type="ECO:0000313" key="3">
    <source>
        <dbReference type="EMBL" id="KAJ7343489.1"/>
    </source>
</evidence>
<dbReference type="InterPro" id="IPR001932">
    <property type="entry name" value="PPM-type_phosphatase-like_dom"/>
</dbReference>
<dbReference type="PROSITE" id="PS51746">
    <property type="entry name" value="PPM_2"/>
    <property type="match status" value="1"/>
</dbReference>
<protein>
    <recommendedName>
        <fullName evidence="1">Protein phosphatase</fullName>
        <ecNumber evidence="1">3.1.3.16</ecNumber>
    </recommendedName>
</protein>
<accession>A0AAD7EP17</accession>
<evidence type="ECO:0000256" key="1">
    <source>
        <dbReference type="RuleBase" id="RU366020"/>
    </source>
</evidence>
<comment type="similarity">
    <text evidence="1">Belongs to the PP2C family.</text>
</comment>
<comment type="cofactor">
    <cofactor evidence="1">
        <name>Mn(2+)</name>
        <dbReference type="ChEBI" id="CHEBI:29035"/>
    </cofactor>
</comment>
<dbReference type="EC" id="3.1.3.16" evidence="1"/>
<dbReference type="SMART" id="SM00331">
    <property type="entry name" value="PP2C_SIG"/>
    <property type="match status" value="1"/>
</dbReference>
<dbReference type="GO" id="GO:0004722">
    <property type="term" value="F:protein serine/threonine phosphatase activity"/>
    <property type="evidence" value="ECO:0007669"/>
    <property type="project" value="UniProtKB-EC"/>
</dbReference>
<keyword evidence="1" id="KW-0460">Magnesium</keyword>
<organism evidence="3 4">
    <name type="scientific">Mycena albidolilacea</name>
    <dbReference type="NCBI Taxonomy" id="1033008"/>
    <lineage>
        <taxon>Eukaryota</taxon>
        <taxon>Fungi</taxon>
        <taxon>Dikarya</taxon>
        <taxon>Basidiomycota</taxon>
        <taxon>Agaricomycotina</taxon>
        <taxon>Agaricomycetes</taxon>
        <taxon>Agaricomycetidae</taxon>
        <taxon>Agaricales</taxon>
        <taxon>Marasmiineae</taxon>
        <taxon>Mycenaceae</taxon>
        <taxon>Mycena</taxon>
    </lineage>
</organism>
<keyword evidence="1" id="KW-0464">Manganese</keyword>
<evidence type="ECO:0000259" key="2">
    <source>
        <dbReference type="PROSITE" id="PS51746"/>
    </source>
</evidence>
<keyword evidence="4" id="KW-1185">Reference proteome</keyword>
<dbReference type="PANTHER" id="PTHR12320">
    <property type="entry name" value="PROTEIN PHOSPHATASE 2C"/>
    <property type="match status" value="1"/>
</dbReference>
<comment type="catalytic activity">
    <reaction evidence="1">
        <text>O-phospho-L-seryl-[protein] + H2O = L-seryl-[protein] + phosphate</text>
        <dbReference type="Rhea" id="RHEA:20629"/>
        <dbReference type="Rhea" id="RHEA-COMP:9863"/>
        <dbReference type="Rhea" id="RHEA-COMP:11604"/>
        <dbReference type="ChEBI" id="CHEBI:15377"/>
        <dbReference type="ChEBI" id="CHEBI:29999"/>
        <dbReference type="ChEBI" id="CHEBI:43474"/>
        <dbReference type="ChEBI" id="CHEBI:83421"/>
        <dbReference type="EC" id="3.1.3.16"/>
    </reaction>
</comment>